<gene>
    <name evidence="19" type="ORF">HW115_03070</name>
</gene>
<dbReference type="GO" id="GO:0005829">
    <property type="term" value="C:cytosol"/>
    <property type="evidence" value="ECO:0007669"/>
    <property type="project" value="TreeGrafter"/>
</dbReference>
<evidence type="ECO:0000256" key="12">
    <source>
        <dbReference type="ARBA" id="ARBA00023235"/>
    </source>
</evidence>
<dbReference type="GO" id="GO:0009338">
    <property type="term" value="C:exodeoxyribonuclease V complex"/>
    <property type="evidence" value="ECO:0007669"/>
    <property type="project" value="TreeGrafter"/>
</dbReference>
<comment type="catalytic activity">
    <reaction evidence="15">
        <text>ATP + H2O = ADP + phosphate + H(+)</text>
        <dbReference type="Rhea" id="RHEA:13065"/>
        <dbReference type="ChEBI" id="CHEBI:15377"/>
        <dbReference type="ChEBI" id="CHEBI:15378"/>
        <dbReference type="ChEBI" id="CHEBI:30616"/>
        <dbReference type="ChEBI" id="CHEBI:43474"/>
        <dbReference type="ChEBI" id="CHEBI:456216"/>
        <dbReference type="EC" id="5.6.2.4"/>
    </reaction>
</comment>
<dbReference type="AlphaFoldDB" id="A0A851GHH5"/>
<keyword evidence="9" id="KW-0460">Magnesium</keyword>
<evidence type="ECO:0000256" key="9">
    <source>
        <dbReference type="ARBA" id="ARBA00022842"/>
    </source>
</evidence>
<keyword evidence="3 16" id="KW-0547">Nucleotide-binding</keyword>
<organism evidence="19 20">
    <name type="scientific">Oceaniferula marina</name>
    <dbReference type="NCBI Taxonomy" id="2748318"/>
    <lineage>
        <taxon>Bacteria</taxon>
        <taxon>Pseudomonadati</taxon>
        <taxon>Verrucomicrobiota</taxon>
        <taxon>Verrucomicrobiia</taxon>
        <taxon>Verrucomicrobiales</taxon>
        <taxon>Verrucomicrobiaceae</taxon>
        <taxon>Oceaniferula</taxon>
    </lineage>
</organism>
<evidence type="ECO:0000256" key="10">
    <source>
        <dbReference type="ARBA" id="ARBA00023125"/>
    </source>
</evidence>
<dbReference type="PROSITE" id="PS51217">
    <property type="entry name" value="UVRD_HELICASE_CTER"/>
    <property type="match status" value="1"/>
</dbReference>
<dbReference type="Pfam" id="PF12705">
    <property type="entry name" value="PDDEXK_1"/>
    <property type="match status" value="1"/>
</dbReference>
<evidence type="ECO:0000256" key="3">
    <source>
        <dbReference type="ARBA" id="ARBA00022741"/>
    </source>
</evidence>
<reference evidence="19 20" key="1">
    <citation type="submission" date="2020-07" db="EMBL/GenBank/DDBJ databases">
        <title>Roseicoccus Jingziensis gen. nov., sp. nov., isolated from coastal seawater.</title>
        <authorList>
            <person name="Feng X."/>
        </authorList>
    </citation>
    <scope>NUCLEOTIDE SEQUENCE [LARGE SCALE GENOMIC DNA]</scope>
    <source>
        <strain evidence="19 20">N1E253</strain>
    </source>
</reference>
<comment type="caution">
    <text evidence="19">The sequence shown here is derived from an EMBL/GenBank/DDBJ whole genome shotgun (WGS) entry which is preliminary data.</text>
</comment>
<accession>A0A851GHH5</accession>
<keyword evidence="10" id="KW-0238">DNA-binding</keyword>
<keyword evidence="1" id="KW-0540">Nuclease</keyword>
<feature type="binding site" evidence="16">
    <location>
        <begin position="22"/>
        <end position="29"/>
    </location>
    <ligand>
        <name>ATP</name>
        <dbReference type="ChEBI" id="CHEBI:30616"/>
    </ligand>
</feature>
<evidence type="ECO:0000256" key="4">
    <source>
        <dbReference type="ARBA" id="ARBA00022763"/>
    </source>
</evidence>
<dbReference type="SUPFAM" id="SSF52980">
    <property type="entry name" value="Restriction endonuclease-like"/>
    <property type="match status" value="1"/>
</dbReference>
<dbReference type="EMBL" id="JACBAZ010000001">
    <property type="protein sequence ID" value="NWK54577.1"/>
    <property type="molecule type" value="Genomic_DNA"/>
</dbReference>
<keyword evidence="5 16" id="KW-0378">Hydrolase</keyword>
<evidence type="ECO:0000256" key="5">
    <source>
        <dbReference type="ARBA" id="ARBA00022801"/>
    </source>
</evidence>
<dbReference type="PROSITE" id="PS51198">
    <property type="entry name" value="UVRD_HELICASE_ATP_BIND"/>
    <property type="match status" value="1"/>
</dbReference>
<sequence>MSVKDFKVCSTPIEPNLTLIEASAGTGKTYSLVRIIAREIVELDIPIEQILTVTFTRAATAEIKERLHALLCEISTHLKQEDLEKETCNDLVWHWRHNQPEVYATAPTRVAIALANFDRAAVFTIDGFFQRLLKESAFEANALFSTELVTDESSFTENALRDYWRQHVYSLTPTQLRMFQSFVKFDDAKKFLTNALRYPNATFDAAYHTSPNAISQAYLDAWKHCAPLLLQHAEELQQFVIDLPGGLKKSGHPYSSGGPQKLATTIEQIHQAPDEVPSSVQLFTRLTSSYFSNPSAYKKGGKPDDIKNHPLAPLFQAFDALVSAQPQGLQSAYYGEILRFCRQRIQELKQDQNVQGYGDVTATLARMLRENTPASQAVQRNTRNRYQACLIDEFQDTSPDQCQVFLSLFHDPERYFHIVGDPKQSIYRFRGADVFSYIKVTERNPRTYQLRTNYRSSPVMVQAVNSFFSLSTDPFLTNGKIHFTPSLWKDDEKALEPKEAALHIHHIPEELSGNKDNIKKTTTKHICTEIHRLLGQPWSSYTSKKDGSIQPSDIAILVRDGYEGNSIYSELCRQNIPATLNTRSSLMESEEAQQMLIILRAILEPRRPKLLRTALLSPPLGSGRLFDQENEEAFNHLCHQAAELHSLWDIHGLMPMMLECIRQFDIRATLLKLPQGQRRITNFLHLIELLDEKASQQKLNPAGAVHWFEMALQNQTDDILDNETLELRISTDDDAVQLLTQHACKGLEFPIVFALCPCASEQSKKKISLAYHDADNFDLHFAPAEDNMQSAETLQTRSQEDHADAARLAYVALTRSVSLCHFYLPPPKTTKTKGCEPDKHSIYRMLDMESPEALSSQCNLPGTCIESSIIDTSVLNNFKRYSAPSHTKPATLTSRNADKINITRQERTTSFTGITRNAPETIHDIDENTGTPYTDETPTNQNRFWDQLQGGASLGLVFHEVLEVTNFQAPSNLTNTIATKLDQYRPWRIQPDDGSALSQEIADTVEQWLDHPFDDSDAPFTLNQLADKQRINECEFLITGSQFSLQSLAKVLDISPPANMPSNYTEQLCKIEQSQLDGYLTGFIDLVFEHQGRYHILDWKTNQLSDDSPLGLCAAMAEHHYYLQYHLYTLALDRFLAHRLTDYDPAIHLGHVYYVFLRAIKSGTPASGVFSDRITMPRLEALRQTFAPAPTSPTSQHQD</sequence>
<evidence type="ECO:0000256" key="8">
    <source>
        <dbReference type="ARBA" id="ARBA00022840"/>
    </source>
</evidence>
<dbReference type="InterPro" id="IPR011335">
    <property type="entry name" value="Restrct_endonuc-II-like"/>
</dbReference>
<evidence type="ECO:0000256" key="6">
    <source>
        <dbReference type="ARBA" id="ARBA00022806"/>
    </source>
</evidence>
<dbReference type="Proteomes" id="UP000557872">
    <property type="component" value="Unassembled WGS sequence"/>
</dbReference>
<dbReference type="RefSeq" id="WP_178931095.1">
    <property type="nucleotide sequence ID" value="NZ_JACBAZ010000001.1"/>
</dbReference>
<dbReference type="GO" id="GO:0000725">
    <property type="term" value="P:recombinational repair"/>
    <property type="evidence" value="ECO:0007669"/>
    <property type="project" value="TreeGrafter"/>
</dbReference>
<dbReference type="Pfam" id="PF00580">
    <property type="entry name" value="UvrD-helicase"/>
    <property type="match status" value="1"/>
</dbReference>
<evidence type="ECO:0000256" key="2">
    <source>
        <dbReference type="ARBA" id="ARBA00022723"/>
    </source>
</evidence>
<dbReference type="GO" id="GO:0003677">
    <property type="term" value="F:DNA binding"/>
    <property type="evidence" value="ECO:0007669"/>
    <property type="project" value="UniProtKB-KW"/>
</dbReference>
<dbReference type="InterPro" id="IPR011604">
    <property type="entry name" value="PDDEXK-like_dom_sf"/>
</dbReference>
<dbReference type="GO" id="GO:0005524">
    <property type="term" value="F:ATP binding"/>
    <property type="evidence" value="ECO:0007669"/>
    <property type="project" value="UniProtKB-UniRule"/>
</dbReference>
<dbReference type="Gene3D" id="3.90.320.10">
    <property type="match status" value="1"/>
</dbReference>
<evidence type="ECO:0000256" key="1">
    <source>
        <dbReference type="ARBA" id="ARBA00022722"/>
    </source>
</evidence>
<evidence type="ECO:0000256" key="7">
    <source>
        <dbReference type="ARBA" id="ARBA00022839"/>
    </source>
</evidence>
<dbReference type="InterPro" id="IPR014016">
    <property type="entry name" value="UvrD-like_ATP-bd"/>
</dbReference>
<dbReference type="PANTHER" id="PTHR11070">
    <property type="entry name" value="UVRD / RECB / PCRA DNA HELICASE FAMILY MEMBER"/>
    <property type="match status" value="1"/>
</dbReference>
<dbReference type="InterPro" id="IPR027417">
    <property type="entry name" value="P-loop_NTPase"/>
</dbReference>
<evidence type="ECO:0000256" key="11">
    <source>
        <dbReference type="ARBA" id="ARBA00023204"/>
    </source>
</evidence>
<dbReference type="Gene3D" id="1.10.486.10">
    <property type="entry name" value="PCRA, domain 4"/>
    <property type="match status" value="1"/>
</dbReference>
<feature type="domain" description="UvrD-like helicase ATP-binding" evidence="17">
    <location>
        <begin position="1"/>
        <end position="457"/>
    </location>
</feature>
<evidence type="ECO:0000259" key="17">
    <source>
        <dbReference type="PROSITE" id="PS51198"/>
    </source>
</evidence>
<evidence type="ECO:0000313" key="20">
    <source>
        <dbReference type="Proteomes" id="UP000557872"/>
    </source>
</evidence>
<evidence type="ECO:0000313" key="19">
    <source>
        <dbReference type="EMBL" id="NWK54577.1"/>
    </source>
</evidence>
<dbReference type="PANTHER" id="PTHR11070:SF23">
    <property type="entry name" value="RECBCD ENZYME SUBUNIT RECB"/>
    <property type="match status" value="1"/>
</dbReference>
<proteinExistence type="inferred from homology"/>
<keyword evidence="8 16" id="KW-0067">ATP-binding</keyword>
<keyword evidence="20" id="KW-1185">Reference proteome</keyword>
<feature type="domain" description="UvrD-like helicase C-terminal" evidence="18">
    <location>
        <begin position="478"/>
        <end position="746"/>
    </location>
</feature>
<dbReference type="Gene3D" id="3.40.50.300">
    <property type="entry name" value="P-loop containing nucleotide triphosphate hydrolases"/>
    <property type="match status" value="2"/>
</dbReference>
<dbReference type="GO" id="GO:0046872">
    <property type="term" value="F:metal ion binding"/>
    <property type="evidence" value="ECO:0007669"/>
    <property type="project" value="UniProtKB-KW"/>
</dbReference>
<evidence type="ECO:0000256" key="13">
    <source>
        <dbReference type="ARBA" id="ARBA00034617"/>
    </source>
</evidence>
<name>A0A851GHH5_9BACT</name>
<dbReference type="InterPro" id="IPR004586">
    <property type="entry name" value="RecB"/>
</dbReference>
<dbReference type="Pfam" id="PF13361">
    <property type="entry name" value="UvrD_C"/>
    <property type="match status" value="2"/>
</dbReference>
<dbReference type="InterPro" id="IPR000212">
    <property type="entry name" value="DNA_helicase_UvrD/REP"/>
</dbReference>
<evidence type="ECO:0000256" key="16">
    <source>
        <dbReference type="PROSITE-ProRule" id="PRU00560"/>
    </source>
</evidence>
<dbReference type="CDD" id="cd22352">
    <property type="entry name" value="RecB_C-like"/>
    <property type="match status" value="1"/>
</dbReference>
<keyword evidence="2" id="KW-0479">Metal-binding</keyword>
<keyword evidence="11" id="KW-0234">DNA repair</keyword>
<comment type="catalytic activity">
    <reaction evidence="13">
        <text>Couples ATP hydrolysis with the unwinding of duplex DNA by translocating in the 3'-5' direction.</text>
        <dbReference type="EC" id="5.6.2.4"/>
    </reaction>
</comment>
<dbReference type="GO" id="GO:0008854">
    <property type="term" value="F:exodeoxyribonuclease V activity"/>
    <property type="evidence" value="ECO:0007669"/>
    <property type="project" value="InterPro"/>
</dbReference>
<evidence type="ECO:0000256" key="15">
    <source>
        <dbReference type="ARBA" id="ARBA00048988"/>
    </source>
</evidence>
<protein>
    <recommendedName>
        <fullName evidence="14">DNA 3'-5' helicase</fullName>
        <ecNumber evidence="14">5.6.2.4</ecNumber>
    </recommendedName>
</protein>
<keyword evidence="7" id="KW-0269">Exonuclease</keyword>
<dbReference type="Gene3D" id="1.10.3170.10">
    <property type="entry name" value="Recbcd, chain B, domain 2"/>
    <property type="match status" value="1"/>
</dbReference>
<keyword evidence="12" id="KW-0413">Isomerase</keyword>
<dbReference type="EC" id="5.6.2.4" evidence="14"/>
<dbReference type="InterPro" id="IPR038726">
    <property type="entry name" value="PDDEXK_AddAB-type"/>
</dbReference>
<keyword evidence="4" id="KW-0227">DNA damage</keyword>
<keyword evidence="6 16" id="KW-0347">Helicase</keyword>
<evidence type="ECO:0000256" key="14">
    <source>
        <dbReference type="ARBA" id="ARBA00034808"/>
    </source>
</evidence>
<dbReference type="InterPro" id="IPR014017">
    <property type="entry name" value="DNA_helicase_UvrD-like_C"/>
</dbReference>
<dbReference type="SUPFAM" id="SSF52540">
    <property type="entry name" value="P-loop containing nucleoside triphosphate hydrolases"/>
    <property type="match status" value="1"/>
</dbReference>
<dbReference type="HAMAP" id="MF_01485">
    <property type="entry name" value="RecB"/>
    <property type="match status" value="1"/>
</dbReference>
<dbReference type="GO" id="GO:0043138">
    <property type="term" value="F:3'-5' DNA helicase activity"/>
    <property type="evidence" value="ECO:0007669"/>
    <property type="project" value="UniProtKB-EC"/>
</dbReference>
<evidence type="ECO:0000259" key="18">
    <source>
        <dbReference type="PROSITE" id="PS51217"/>
    </source>
</evidence>